<evidence type="ECO:0000313" key="3">
    <source>
        <dbReference type="Proteomes" id="UP000199076"/>
    </source>
</evidence>
<dbReference type="Pfam" id="PF03102">
    <property type="entry name" value="NeuB"/>
    <property type="match status" value="1"/>
</dbReference>
<name>A0A1G7HFU3_9EURY</name>
<dbReference type="Proteomes" id="UP000199076">
    <property type="component" value="Unassembled WGS sequence"/>
</dbReference>
<proteinExistence type="predicted"/>
<dbReference type="InterPro" id="IPR057736">
    <property type="entry name" value="SAF_PseI/NeuA/NeuB"/>
</dbReference>
<dbReference type="SMART" id="SM00858">
    <property type="entry name" value="SAF"/>
    <property type="match status" value="1"/>
</dbReference>
<dbReference type="GO" id="GO:0047444">
    <property type="term" value="F:N-acylneuraminate-9-phosphate synthase activity"/>
    <property type="evidence" value="ECO:0007669"/>
    <property type="project" value="TreeGrafter"/>
</dbReference>
<feature type="domain" description="AFP-like" evidence="1">
    <location>
        <begin position="305"/>
        <end position="360"/>
    </location>
</feature>
<dbReference type="InterPro" id="IPR006190">
    <property type="entry name" value="SAF_AFP_Neu5Ac"/>
</dbReference>
<keyword evidence="3" id="KW-1185">Reference proteome</keyword>
<dbReference type="InterPro" id="IPR013974">
    <property type="entry name" value="SAF"/>
</dbReference>
<evidence type="ECO:0000259" key="1">
    <source>
        <dbReference type="PROSITE" id="PS50844"/>
    </source>
</evidence>
<dbReference type="PANTHER" id="PTHR42966">
    <property type="entry name" value="N-ACETYLNEURAMINATE SYNTHASE"/>
    <property type="match status" value="1"/>
</dbReference>
<dbReference type="GO" id="GO:0016051">
    <property type="term" value="P:carbohydrate biosynthetic process"/>
    <property type="evidence" value="ECO:0007669"/>
    <property type="project" value="InterPro"/>
</dbReference>
<dbReference type="AlphaFoldDB" id="A0A1G7HFU3"/>
<dbReference type="SUPFAM" id="SSF51569">
    <property type="entry name" value="Aldolase"/>
    <property type="match status" value="1"/>
</dbReference>
<dbReference type="InterPro" id="IPR013785">
    <property type="entry name" value="Aldolase_TIM"/>
</dbReference>
<dbReference type="InterPro" id="IPR036732">
    <property type="entry name" value="AFP_Neu5c_C_sf"/>
</dbReference>
<accession>A0A1G7HFU3</accession>
<dbReference type="CDD" id="cd11615">
    <property type="entry name" value="SAF_NeuB_like"/>
    <property type="match status" value="1"/>
</dbReference>
<dbReference type="EMBL" id="FNBK01000003">
    <property type="protein sequence ID" value="SDE99340.1"/>
    <property type="molecule type" value="Genomic_DNA"/>
</dbReference>
<protein>
    <submittedName>
        <fullName evidence="2">N-acetylneuraminate synthase</fullName>
    </submittedName>
</protein>
<dbReference type="Gene3D" id="3.90.1210.10">
    <property type="entry name" value="Antifreeze-like/N-acetylneuraminic acid synthase C-terminal domain"/>
    <property type="match status" value="1"/>
</dbReference>
<dbReference type="SUPFAM" id="SSF51269">
    <property type="entry name" value="AFP III-like domain"/>
    <property type="match status" value="1"/>
</dbReference>
<organism evidence="2 3">
    <name type="scientific">Halorientalis regularis</name>
    <dbReference type="NCBI Taxonomy" id="660518"/>
    <lineage>
        <taxon>Archaea</taxon>
        <taxon>Methanobacteriati</taxon>
        <taxon>Methanobacteriota</taxon>
        <taxon>Stenosarchaea group</taxon>
        <taxon>Halobacteria</taxon>
        <taxon>Halobacteriales</taxon>
        <taxon>Haloarculaceae</taxon>
        <taxon>Halorientalis</taxon>
    </lineage>
</organism>
<reference evidence="3" key="1">
    <citation type="submission" date="2016-10" db="EMBL/GenBank/DDBJ databases">
        <authorList>
            <person name="Varghese N."/>
            <person name="Submissions S."/>
        </authorList>
    </citation>
    <scope>NUCLEOTIDE SEQUENCE [LARGE SCALE GENOMIC DNA]</scope>
    <source>
        <strain evidence="3">IBRC-M 10760</strain>
    </source>
</reference>
<dbReference type="InterPro" id="IPR013132">
    <property type="entry name" value="PseI/NeuA/B-like_N"/>
</dbReference>
<dbReference type="PROSITE" id="PS50844">
    <property type="entry name" value="AFP_LIKE"/>
    <property type="match status" value="1"/>
</dbReference>
<dbReference type="STRING" id="660518.SAMN05216218_1037"/>
<dbReference type="InterPro" id="IPR051690">
    <property type="entry name" value="PseI-like"/>
</dbReference>
<evidence type="ECO:0000313" key="2">
    <source>
        <dbReference type="EMBL" id="SDE99340.1"/>
    </source>
</evidence>
<dbReference type="Gene3D" id="3.20.20.70">
    <property type="entry name" value="Aldolase class I"/>
    <property type="match status" value="1"/>
</dbReference>
<dbReference type="Pfam" id="PF08666">
    <property type="entry name" value="SAF"/>
    <property type="match status" value="1"/>
</dbReference>
<gene>
    <name evidence="2" type="ORF">SAMN05216218_1037</name>
</gene>
<dbReference type="PANTHER" id="PTHR42966:SF1">
    <property type="entry name" value="SIALIC ACID SYNTHASE"/>
    <property type="match status" value="1"/>
</dbReference>
<sequence>MRNMQIANTKIGTRLQPYLIAEIGVNHFDIAEQRGCSPIDAAKKMINEAADAGVDAVKFQSYTADRLTSKHSPAYWDTDEETTDSQYELFQQYDDFGADEFAELADWTDANYDLDFLSTPFDFHAVEYLSEVVPAYKIASADITNHPLLRAIARKEKPILLSTGASTISEIDDAVRVIEDETPDPELCLLHCILQYPTTEENANLGMIDHLSEVYPEYEIGYSDHVPPDSGMITLLNSVFQGADIIEKHFTLDKSLDGNDHYHAMDPTDVRTFRENTSRMLTTTGSSRKEPIAAESDSRTHARRSLVAAKDIERGAEITRDDVAIKRPGTGISPTMLDVVVGRKARKKIPVDAVLSWDVV</sequence>